<dbReference type="SUPFAM" id="SSF53335">
    <property type="entry name" value="S-adenosyl-L-methionine-dependent methyltransferases"/>
    <property type="match status" value="1"/>
</dbReference>
<dbReference type="OrthoDB" id="7478324at2"/>
<dbReference type="CDD" id="cd02440">
    <property type="entry name" value="AdoMet_MTases"/>
    <property type="match status" value="1"/>
</dbReference>
<keyword evidence="2" id="KW-0808">Transferase</keyword>
<keyword evidence="2" id="KW-0489">Methyltransferase</keyword>
<dbReference type="Pfam" id="PF08241">
    <property type="entry name" value="Methyltransf_11"/>
    <property type="match status" value="1"/>
</dbReference>
<keyword evidence="3" id="KW-1185">Reference proteome</keyword>
<dbReference type="Proteomes" id="UP000198824">
    <property type="component" value="Unassembled WGS sequence"/>
</dbReference>
<protein>
    <submittedName>
        <fullName evidence="2">Methyltransferase domain-containing protein</fullName>
    </submittedName>
</protein>
<proteinExistence type="predicted"/>
<dbReference type="GO" id="GO:0008757">
    <property type="term" value="F:S-adenosylmethionine-dependent methyltransferase activity"/>
    <property type="evidence" value="ECO:0007669"/>
    <property type="project" value="InterPro"/>
</dbReference>
<dbReference type="RefSeq" id="WP_093316467.1">
    <property type="nucleotide sequence ID" value="NZ_FOZG01000003.1"/>
</dbReference>
<evidence type="ECO:0000313" key="3">
    <source>
        <dbReference type="Proteomes" id="UP000198824"/>
    </source>
</evidence>
<name>A0A1I6M5G3_9SPHN</name>
<dbReference type="Gene3D" id="3.40.50.150">
    <property type="entry name" value="Vaccinia Virus protein VP39"/>
    <property type="match status" value="1"/>
</dbReference>
<accession>A0A1I6M5G3</accession>
<dbReference type="InterPro" id="IPR029063">
    <property type="entry name" value="SAM-dependent_MTases_sf"/>
</dbReference>
<feature type="domain" description="Methyltransferase type 11" evidence="1">
    <location>
        <begin position="65"/>
        <end position="143"/>
    </location>
</feature>
<dbReference type="STRING" id="1166337.SAMN05192580_3494"/>
<dbReference type="EMBL" id="FOZG01000003">
    <property type="protein sequence ID" value="SFS10944.1"/>
    <property type="molecule type" value="Genomic_DNA"/>
</dbReference>
<dbReference type="InterPro" id="IPR013216">
    <property type="entry name" value="Methyltransf_11"/>
</dbReference>
<dbReference type="AlphaFoldDB" id="A0A1I6M5G3"/>
<sequence length="249" mass="27928">MHDGISLKRKFYPEATIGGFSHVDIGVQFYTRIAALLKPTDRVLDFGAGRGAQILEDRIEFRQQLQKLRGRVARVDGCDLDPAVFDNPFIDEARLIEGPSAPLPYDDATFDLIFCSWVFEHVADPEFTSRELLRILKPGGHICALTPNKWGYLALASRAAGSSNHVKLLKRIQPERKAHDVFPTCYKLNTPAAIRRYFGHAADTVAYSAAGEPAYHFNNPVVFRGLKLLHTVLPPRLRPALLIFIRKHG</sequence>
<evidence type="ECO:0000259" key="1">
    <source>
        <dbReference type="Pfam" id="PF08241"/>
    </source>
</evidence>
<evidence type="ECO:0000313" key="2">
    <source>
        <dbReference type="EMBL" id="SFS10944.1"/>
    </source>
</evidence>
<dbReference type="GO" id="GO:0032259">
    <property type="term" value="P:methylation"/>
    <property type="evidence" value="ECO:0007669"/>
    <property type="project" value="UniProtKB-KW"/>
</dbReference>
<gene>
    <name evidence="2" type="ORF">SAMN05192580_3494</name>
</gene>
<organism evidence="2 3">
    <name type="scientific">Sphingomonas jatrophae</name>
    <dbReference type="NCBI Taxonomy" id="1166337"/>
    <lineage>
        <taxon>Bacteria</taxon>
        <taxon>Pseudomonadati</taxon>
        <taxon>Pseudomonadota</taxon>
        <taxon>Alphaproteobacteria</taxon>
        <taxon>Sphingomonadales</taxon>
        <taxon>Sphingomonadaceae</taxon>
        <taxon>Sphingomonas</taxon>
    </lineage>
</organism>
<reference evidence="2 3" key="1">
    <citation type="submission" date="2016-10" db="EMBL/GenBank/DDBJ databases">
        <authorList>
            <person name="de Groot N.N."/>
        </authorList>
    </citation>
    <scope>NUCLEOTIDE SEQUENCE [LARGE SCALE GENOMIC DNA]</scope>
    <source>
        <strain evidence="2 3">S5-249</strain>
    </source>
</reference>